<dbReference type="PROSITE" id="PS00107">
    <property type="entry name" value="PROTEIN_KINASE_ATP"/>
    <property type="match status" value="1"/>
</dbReference>
<protein>
    <recommendedName>
        <fullName evidence="9">Protein kinase domain-containing protein</fullName>
    </recommendedName>
</protein>
<dbReference type="CDD" id="cd14014">
    <property type="entry name" value="STKc_PknB_like"/>
    <property type="match status" value="1"/>
</dbReference>
<evidence type="ECO:0000256" key="2">
    <source>
        <dbReference type="ARBA" id="ARBA00022679"/>
    </source>
</evidence>
<dbReference type="Proteomes" id="UP000316292">
    <property type="component" value="Unassembled WGS sequence"/>
</dbReference>
<dbReference type="SUPFAM" id="SSF82171">
    <property type="entry name" value="DPP6 N-terminal domain-like"/>
    <property type="match status" value="1"/>
</dbReference>
<comment type="catalytic activity">
    <reaction evidence="6">
        <text>L-threonyl-[protein] + ATP = O-phospho-L-threonyl-[protein] + ADP + H(+)</text>
        <dbReference type="Rhea" id="RHEA:46608"/>
        <dbReference type="Rhea" id="RHEA-COMP:11060"/>
        <dbReference type="Rhea" id="RHEA-COMP:11605"/>
        <dbReference type="ChEBI" id="CHEBI:15378"/>
        <dbReference type="ChEBI" id="CHEBI:30013"/>
        <dbReference type="ChEBI" id="CHEBI:30616"/>
        <dbReference type="ChEBI" id="CHEBI:61977"/>
        <dbReference type="ChEBI" id="CHEBI:456216"/>
        <dbReference type="EC" id="2.7.11.1"/>
    </reaction>
</comment>
<dbReference type="Gene3D" id="2.120.10.30">
    <property type="entry name" value="TolB, C-terminal domain"/>
    <property type="match status" value="2"/>
</dbReference>
<dbReference type="GO" id="GO:0005524">
    <property type="term" value="F:ATP binding"/>
    <property type="evidence" value="ECO:0007669"/>
    <property type="project" value="UniProtKB-UniRule"/>
</dbReference>
<keyword evidence="4" id="KW-0418">Kinase</keyword>
<dbReference type="PANTHER" id="PTHR43289">
    <property type="entry name" value="MITOGEN-ACTIVATED PROTEIN KINASE KINASE KINASE 20-RELATED"/>
    <property type="match status" value="1"/>
</dbReference>
<evidence type="ECO:0000256" key="7">
    <source>
        <dbReference type="ARBA" id="ARBA00048679"/>
    </source>
</evidence>
<feature type="domain" description="Protein kinase" evidence="9">
    <location>
        <begin position="12"/>
        <end position="282"/>
    </location>
</feature>
<dbReference type="InterPro" id="IPR011042">
    <property type="entry name" value="6-blade_b-propeller_TolB-like"/>
</dbReference>
<dbReference type="PROSITE" id="PS00108">
    <property type="entry name" value="PROTEIN_KINASE_ST"/>
    <property type="match status" value="1"/>
</dbReference>
<keyword evidence="3 8" id="KW-0547">Nucleotide-binding</keyword>
<accession>A0A538S7P1</accession>
<comment type="catalytic activity">
    <reaction evidence="7">
        <text>L-seryl-[protein] + ATP = O-phospho-L-seryl-[protein] + ADP + H(+)</text>
        <dbReference type="Rhea" id="RHEA:17989"/>
        <dbReference type="Rhea" id="RHEA-COMP:9863"/>
        <dbReference type="Rhea" id="RHEA-COMP:11604"/>
        <dbReference type="ChEBI" id="CHEBI:15378"/>
        <dbReference type="ChEBI" id="CHEBI:29999"/>
        <dbReference type="ChEBI" id="CHEBI:30616"/>
        <dbReference type="ChEBI" id="CHEBI:83421"/>
        <dbReference type="ChEBI" id="CHEBI:456216"/>
        <dbReference type="EC" id="2.7.11.1"/>
    </reaction>
</comment>
<dbReference type="PROSITE" id="PS50011">
    <property type="entry name" value="PROTEIN_KINASE_DOM"/>
    <property type="match status" value="1"/>
</dbReference>
<dbReference type="InterPro" id="IPR000719">
    <property type="entry name" value="Prot_kinase_dom"/>
</dbReference>
<dbReference type="Gene3D" id="1.10.510.10">
    <property type="entry name" value="Transferase(Phosphotransferase) domain 1"/>
    <property type="match status" value="1"/>
</dbReference>
<evidence type="ECO:0000313" key="11">
    <source>
        <dbReference type="Proteomes" id="UP000316292"/>
    </source>
</evidence>
<dbReference type="SUPFAM" id="SSF56112">
    <property type="entry name" value="Protein kinase-like (PK-like)"/>
    <property type="match status" value="1"/>
</dbReference>
<dbReference type="Pfam" id="PF00069">
    <property type="entry name" value="Pkinase"/>
    <property type="match status" value="1"/>
</dbReference>
<evidence type="ECO:0000256" key="3">
    <source>
        <dbReference type="ARBA" id="ARBA00022741"/>
    </source>
</evidence>
<keyword evidence="5 8" id="KW-0067">ATP-binding</keyword>
<proteinExistence type="predicted"/>
<evidence type="ECO:0000256" key="5">
    <source>
        <dbReference type="ARBA" id="ARBA00022840"/>
    </source>
</evidence>
<evidence type="ECO:0000259" key="9">
    <source>
        <dbReference type="PROSITE" id="PS50011"/>
    </source>
</evidence>
<dbReference type="PANTHER" id="PTHR43289:SF34">
    <property type="entry name" value="SERINE_THREONINE-PROTEIN KINASE YBDM-RELATED"/>
    <property type="match status" value="1"/>
</dbReference>
<evidence type="ECO:0000256" key="1">
    <source>
        <dbReference type="ARBA" id="ARBA00022527"/>
    </source>
</evidence>
<feature type="binding site" evidence="8">
    <location>
        <position position="41"/>
    </location>
    <ligand>
        <name>ATP</name>
        <dbReference type="ChEBI" id="CHEBI:30616"/>
    </ligand>
</feature>
<dbReference type="Gene3D" id="3.30.200.20">
    <property type="entry name" value="Phosphorylase Kinase, domain 1"/>
    <property type="match status" value="1"/>
</dbReference>
<gene>
    <name evidence="10" type="ORF">E6K71_10000</name>
</gene>
<dbReference type="FunFam" id="3.30.200.20:FF:000035">
    <property type="entry name" value="Serine/threonine protein kinase Stk1"/>
    <property type="match status" value="1"/>
</dbReference>
<organism evidence="10 11">
    <name type="scientific">Eiseniibacteriota bacterium</name>
    <dbReference type="NCBI Taxonomy" id="2212470"/>
    <lineage>
        <taxon>Bacteria</taxon>
        <taxon>Candidatus Eiseniibacteriota</taxon>
    </lineage>
</organism>
<comment type="caution">
    <text evidence="10">The sequence shown here is derived from an EMBL/GenBank/DDBJ whole genome shotgun (WGS) entry which is preliminary data.</text>
</comment>
<dbReference type="InterPro" id="IPR011659">
    <property type="entry name" value="WD40"/>
</dbReference>
<dbReference type="EMBL" id="VBOR01000112">
    <property type="protein sequence ID" value="TMQ47399.1"/>
    <property type="molecule type" value="Genomic_DNA"/>
</dbReference>
<dbReference type="AlphaFoldDB" id="A0A538S7P1"/>
<evidence type="ECO:0000256" key="6">
    <source>
        <dbReference type="ARBA" id="ARBA00047899"/>
    </source>
</evidence>
<keyword evidence="2" id="KW-0808">Transferase</keyword>
<dbReference type="SMART" id="SM00220">
    <property type="entry name" value="S_TKc"/>
    <property type="match status" value="1"/>
</dbReference>
<reference evidence="10 11" key="1">
    <citation type="journal article" date="2019" name="Nat. Microbiol.">
        <title>Mediterranean grassland soil C-N compound turnover is dependent on rainfall and depth, and is mediated by genomically divergent microorganisms.</title>
        <authorList>
            <person name="Diamond S."/>
            <person name="Andeer P.F."/>
            <person name="Li Z."/>
            <person name="Crits-Christoph A."/>
            <person name="Burstein D."/>
            <person name="Anantharaman K."/>
            <person name="Lane K.R."/>
            <person name="Thomas B.C."/>
            <person name="Pan C."/>
            <person name="Northen T.R."/>
            <person name="Banfield J.F."/>
        </authorList>
    </citation>
    <scope>NUCLEOTIDE SEQUENCE [LARGE SCALE GENOMIC DNA]</scope>
    <source>
        <strain evidence="10">WS_1</strain>
    </source>
</reference>
<evidence type="ECO:0000256" key="8">
    <source>
        <dbReference type="PROSITE-ProRule" id="PRU10141"/>
    </source>
</evidence>
<keyword evidence="1" id="KW-0723">Serine/threonine-protein kinase</keyword>
<dbReference type="GO" id="GO:0004674">
    <property type="term" value="F:protein serine/threonine kinase activity"/>
    <property type="evidence" value="ECO:0007669"/>
    <property type="project" value="UniProtKB-KW"/>
</dbReference>
<evidence type="ECO:0000313" key="10">
    <source>
        <dbReference type="EMBL" id="TMQ47399.1"/>
    </source>
</evidence>
<sequence>MAIATGTRIGPYEIVALLGAGGMGEVYRARDDRLSRDVAVKVLPQSFASDPDRLKRFEQEARAAGQINHPSIMAVYDVGTFEGTPYIVSEYIEGETLRQALDEGPMAAARSLELGIEIASGLSAAHAKGIVHRDLKPENLILLRDGRVKILDFGIAKLTRDGRGKVSDTGPTLQNLTVTGQLLGTASYMAPEQIRDLGVDHRTDLFALGAILYEMLTGAPAFPGDTVADRMSAILRTDPPPLPRDMEAAHPGLGKVLRRCLEKQTDARIDSARDLALALDLVRERGGRGEAGSTTPSVSGAGVTYQRLTFREGDVVGARFTPDGQTVVYSATWDGAPSEIFVARVEMPESRSIGLKAELLSVASNTELAVLMDTEDVGGFIVLGTLGRVSMLGGVPRRVIDGVSYADWSPDAKSMAVIRGQKGSLHLEYPIGHTVYQPKGWVSHVRVSRDGRKMALLDHGALGDNGGSVLEIDSDGKVRTVSSSWFTVWGVAWSPRGTICVSGQQIGSSPALYEITQNGTLRVLQRLTGFPVLHDISISGELLFFQSTPEMKMEWHEPGEDPRDLSCLDWSVCRDISRDRKWILFDETGPAIDGVATVYMRATDGSPAVRLGDGIAMEFSPDGQWVLVDVRGEYDQLMLLPTGAGRERALPLPPLALHQATWMPDGRALVLAGYEPGHGMRLYLYDLASERLRPVSEEGIGANLGKVSPDGRFAIARTVTGSYVLCPTAGGPPRPLEGIHPGERPHNWAADGTAVFAFERGKIPARIFRVDIATGERELWHAVTPRNSSGVSGINSLLLTEDGRSLVVSYTRTSGELYIARGIL</sequence>
<dbReference type="InterPro" id="IPR008271">
    <property type="entry name" value="Ser/Thr_kinase_AS"/>
</dbReference>
<dbReference type="Pfam" id="PF07676">
    <property type="entry name" value="PD40"/>
    <property type="match status" value="1"/>
</dbReference>
<dbReference type="InterPro" id="IPR011009">
    <property type="entry name" value="Kinase-like_dom_sf"/>
</dbReference>
<name>A0A538S7P1_UNCEI</name>
<evidence type="ECO:0000256" key="4">
    <source>
        <dbReference type="ARBA" id="ARBA00022777"/>
    </source>
</evidence>
<dbReference type="InterPro" id="IPR017441">
    <property type="entry name" value="Protein_kinase_ATP_BS"/>
</dbReference>